<dbReference type="InterPro" id="IPR036116">
    <property type="entry name" value="FN3_sf"/>
</dbReference>
<dbReference type="SMART" id="SM00449">
    <property type="entry name" value="SPRY"/>
    <property type="match status" value="1"/>
</dbReference>
<dbReference type="GO" id="GO:0043005">
    <property type="term" value="C:neuron projection"/>
    <property type="evidence" value="ECO:0007669"/>
    <property type="project" value="TreeGrafter"/>
</dbReference>
<dbReference type="InterPro" id="IPR013320">
    <property type="entry name" value="ConA-like_dom_sf"/>
</dbReference>
<dbReference type="PROSITE" id="PS50188">
    <property type="entry name" value="B302_SPRY"/>
    <property type="match status" value="1"/>
</dbReference>
<dbReference type="SUPFAM" id="SSF49899">
    <property type="entry name" value="Concanavalin A-like lectins/glucanases"/>
    <property type="match status" value="1"/>
</dbReference>
<gene>
    <name evidence="2" type="ORF">BV898_01066</name>
</gene>
<dbReference type="InterPro" id="IPR043136">
    <property type="entry name" value="B30.2/SPRY_sf"/>
</dbReference>
<dbReference type="Proteomes" id="UP000192578">
    <property type="component" value="Unassembled WGS sequence"/>
</dbReference>
<dbReference type="GO" id="GO:0007411">
    <property type="term" value="P:axon guidance"/>
    <property type="evidence" value="ECO:0007669"/>
    <property type="project" value="TreeGrafter"/>
</dbReference>
<dbReference type="Gene3D" id="2.60.40.10">
    <property type="entry name" value="Immunoglobulins"/>
    <property type="match status" value="1"/>
</dbReference>
<dbReference type="OrthoDB" id="295536at2759"/>
<dbReference type="InterPro" id="IPR001870">
    <property type="entry name" value="B30.2/SPRY"/>
</dbReference>
<dbReference type="SUPFAM" id="SSF49265">
    <property type="entry name" value="Fibronectin type III"/>
    <property type="match status" value="1"/>
</dbReference>
<evidence type="ECO:0000313" key="3">
    <source>
        <dbReference type="Proteomes" id="UP000192578"/>
    </source>
</evidence>
<accession>A0A1W0XD31</accession>
<dbReference type="EMBL" id="MTYJ01000003">
    <property type="protein sequence ID" value="OQV25387.1"/>
    <property type="molecule type" value="Genomic_DNA"/>
</dbReference>
<dbReference type="Gene3D" id="2.60.120.920">
    <property type="match status" value="1"/>
</dbReference>
<feature type="domain" description="B30.2/SPRY" evidence="1">
    <location>
        <begin position="216"/>
        <end position="406"/>
    </location>
</feature>
<organism evidence="2 3">
    <name type="scientific">Hypsibius exemplaris</name>
    <name type="common">Freshwater tardigrade</name>
    <dbReference type="NCBI Taxonomy" id="2072580"/>
    <lineage>
        <taxon>Eukaryota</taxon>
        <taxon>Metazoa</taxon>
        <taxon>Ecdysozoa</taxon>
        <taxon>Tardigrada</taxon>
        <taxon>Eutardigrada</taxon>
        <taxon>Parachela</taxon>
        <taxon>Hypsibioidea</taxon>
        <taxon>Hypsibiidae</taxon>
        <taxon>Hypsibius</taxon>
    </lineage>
</organism>
<evidence type="ECO:0000259" key="1">
    <source>
        <dbReference type="PROSITE" id="PS50188"/>
    </source>
</evidence>
<dbReference type="PANTHER" id="PTHR24099:SF15">
    <property type="entry name" value="E3 UBIQUITIN-PROTEIN LIGASE TRIM9"/>
    <property type="match status" value="1"/>
</dbReference>
<dbReference type="CDD" id="cd12889">
    <property type="entry name" value="SPRY_PRY_TRIM67_9"/>
    <property type="match status" value="1"/>
</dbReference>
<protein>
    <submittedName>
        <fullName evidence="2">E3 ubiquitin-protein ligase TRIM9</fullName>
    </submittedName>
</protein>
<comment type="caution">
    <text evidence="2">The sequence shown here is derived from an EMBL/GenBank/DDBJ whole genome shotgun (WGS) entry which is preliminary data.</text>
</comment>
<dbReference type="InterPro" id="IPR003877">
    <property type="entry name" value="SPRY_dom"/>
</dbReference>
<dbReference type="PANTHER" id="PTHR24099">
    <property type="entry name" value="E3 UBIQUITIN-PROTEIN LIGASE TRIM36-RELATED"/>
    <property type="match status" value="1"/>
</dbReference>
<dbReference type="Pfam" id="PF00622">
    <property type="entry name" value="SPRY"/>
    <property type="match status" value="1"/>
</dbReference>
<dbReference type="InterPro" id="IPR050617">
    <property type="entry name" value="E3_ligase_FN3/SPRY"/>
</dbReference>
<keyword evidence="3" id="KW-1185">Reference proteome</keyword>
<reference evidence="3" key="1">
    <citation type="submission" date="2017-01" db="EMBL/GenBank/DDBJ databases">
        <title>Comparative genomics of anhydrobiosis in the tardigrade Hypsibius dujardini.</title>
        <authorList>
            <person name="Yoshida Y."/>
            <person name="Koutsovoulos G."/>
            <person name="Laetsch D."/>
            <person name="Stevens L."/>
            <person name="Kumar S."/>
            <person name="Horikawa D."/>
            <person name="Ishino K."/>
            <person name="Komine S."/>
            <person name="Tomita M."/>
            <person name="Blaxter M."/>
            <person name="Arakawa K."/>
        </authorList>
    </citation>
    <scope>NUCLEOTIDE SEQUENCE [LARGE SCALE GENOMIC DNA]</scope>
    <source>
        <strain evidence="3">Z151</strain>
    </source>
</reference>
<name>A0A1W0XD31_HYPEX</name>
<evidence type="ECO:0000313" key="2">
    <source>
        <dbReference type="EMBL" id="OQV25387.1"/>
    </source>
</evidence>
<sequence length="411" mass="45616">MTEWISRVKATSARIPDVELDIEANIAAQCEHLVQLIHAQKRHMLDTLRQYREQKMLESRENAADCTALLQQATAQIQFGIEVLKETEAVNFLQFSAPLHVRVGETCSALDQQLCQTWSPELNLRFDSRQIVHSLENLELQHVVPPCAPRLNIEDCRIINGKISLSWATSDTHNSDIFILEVAETGGQFVRAYCGPDMKCCLNFSSQTMIYQARLKAANIAGESHYSNIVTLHVEGGLFNWDPAAASRDMVIGNDGLTLTSTASEDLVALASAGFVRGVHYWEIHIDRYDNHPDPAFGIATAGVKRDSMLGKDSNAWAVYIDAARSWCLHNNQHVNRMDGGIAAGCTVGILLDLDQRHLSFFVNDEPQAPIPAFQNLPEGLVFFPAVSINRNVQITLRPCLEPPSLSSSPE</sequence>
<dbReference type="AlphaFoldDB" id="A0A1W0XD31"/>
<proteinExistence type="predicted"/>
<dbReference type="InterPro" id="IPR013783">
    <property type="entry name" value="Ig-like_fold"/>
</dbReference>